<proteinExistence type="predicted"/>
<evidence type="ECO:0008006" key="3">
    <source>
        <dbReference type="Google" id="ProtNLM"/>
    </source>
</evidence>
<dbReference type="EMBL" id="JASMRN010000001">
    <property type="protein sequence ID" value="MEZ7513771.1"/>
    <property type="molecule type" value="Genomic_DNA"/>
</dbReference>
<dbReference type="RefSeq" id="WP_371567197.1">
    <property type="nucleotide sequence ID" value="NZ_JASMRN010000001.1"/>
</dbReference>
<evidence type="ECO:0000313" key="2">
    <source>
        <dbReference type="Proteomes" id="UP001568894"/>
    </source>
</evidence>
<dbReference type="Proteomes" id="UP001568894">
    <property type="component" value="Unassembled WGS sequence"/>
</dbReference>
<organism evidence="1 2">
    <name type="scientific">Flavobacterium frigidarium</name>
    <dbReference type="NCBI Taxonomy" id="99286"/>
    <lineage>
        <taxon>Bacteria</taxon>
        <taxon>Pseudomonadati</taxon>
        <taxon>Bacteroidota</taxon>
        <taxon>Flavobacteriia</taxon>
        <taxon>Flavobacteriales</taxon>
        <taxon>Flavobacteriaceae</taxon>
        <taxon>Flavobacterium</taxon>
    </lineage>
</organism>
<keyword evidence="2" id="KW-1185">Reference proteome</keyword>
<protein>
    <recommendedName>
        <fullName evidence="3">Lipoprotein</fullName>
    </recommendedName>
</protein>
<dbReference type="PROSITE" id="PS51257">
    <property type="entry name" value="PROKAR_LIPOPROTEIN"/>
    <property type="match status" value="1"/>
</dbReference>
<evidence type="ECO:0000313" key="1">
    <source>
        <dbReference type="EMBL" id="MEZ7513771.1"/>
    </source>
</evidence>
<reference evidence="1 2" key="1">
    <citation type="submission" date="2023-05" db="EMBL/GenBank/DDBJ databases">
        <title>Adaptations of aquatic viruses from atmosphere-close ecosystems of the Central Arctic Ocean.</title>
        <authorList>
            <person name="Rahlff J."/>
            <person name="Holmfeldt K."/>
        </authorList>
    </citation>
    <scope>NUCLEOTIDE SEQUENCE [LARGE SCALE GENOMIC DNA]</scope>
    <source>
        <strain evidence="1 2">Arc14</strain>
    </source>
</reference>
<gene>
    <name evidence="1" type="ORF">QO192_00600</name>
</gene>
<name>A0ABV4K8Y5_9FLAO</name>
<accession>A0ABV4K8Y5</accession>
<sequence length="154" mass="17516">MKIQMIGLLTVLVSLSACKKDIENNELVVARDDKNLEIIEECYAVYSQRDTVFLHLKIANKQQVSGTLQYKFYEKDRNIGVFKGIIKGDSLIANYTFISEGITSSRELVFLKKGDAYLEGYGEIIEKNSGKVSFKNHKELKFDDSMLLSKTDCQ</sequence>
<comment type="caution">
    <text evidence="1">The sequence shown here is derived from an EMBL/GenBank/DDBJ whole genome shotgun (WGS) entry which is preliminary data.</text>
</comment>